<reference evidence="1" key="1">
    <citation type="submission" date="2022-08" db="EMBL/GenBank/DDBJ databases">
        <title>The genomic sequence of strain Paenibacillus sp. SCIV0701.</title>
        <authorList>
            <person name="Zhao H."/>
        </authorList>
    </citation>
    <scope>NUCLEOTIDE SEQUENCE</scope>
    <source>
        <strain evidence="1">SCIV0701</strain>
    </source>
</reference>
<accession>A0A9X2MP15</accession>
<organism evidence="1 2">
    <name type="scientific">Paenibacillus soyae</name>
    <dbReference type="NCBI Taxonomy" id="2969249"/>
    <lineage>
        <taxon>Bacteria</taxon>
        <taxon>Bacillati</taxon>
        <taxon>Bacillota</taxon>
        <taxon>Bacilli</taxon>
        <taxon>Bacillales</taxon>
        <taxon>Paenibacillaceae</taxon>
        <taxon>Paenibacillus</taxon>
    </lineage>
</organism>
<dbReference type="AlphaFoldDB" id="A0A9X2MP15"/>
<name>A0A9X2MP15_9BACL</name>
<proteinExistence type="predicted"/>
<evidence type="ECO:0000313" key="1">
    <source>
        <dbReference type="EMBL" id="MCR2804206.1"/>
    </source>
</evidence>
<evidence type="ECO:0000313" key="2">
    <source>
        <dbReference type="Proteomes" id="UP001141950"/>
    </source>
</evidence>
<keyword evidence="2" id="KW-1185">Reference proteome</keyword>
<gene>
    <name evidence="1" type="ORF">NQZ67_09970</name>
</gene>
<dbReference type="Proteomes" id="UP001141950">
    <property type="component" value="Unassembled WGS sequence"/>
</dbReference>
<dbReference type="RefSeq" id="WP_257445044.1">
    <property type="nucleotide sequence ID" value="NZ_JANIPJ010000005.1"/>
</dbReference>
<protein>
    <submittedName>
        <fullName evidence="1">Uncharacterized protein</fullName>
    </submittedName>
</protein>
<sequence>MNKISVYYSQNDETGELFPDWLLLTGIQGADWSKTLFLQLDAPFERYLADELEEDAMTLAVPDSVYVRDRTGKTLLGLHLPSLKTYVERIASVSGTPFSYLELTRLLLRFSDIEDTLQAAVRHRYPWVREANESD</sequence>
<dbReference type="EMBL" id="JANIPJ010000005">
    <property type="protein sequence ID" value="MCR2804206.1"/>
    <property type="molecule type" value="Genomic_DNA"/>
</dbReference>
<comment type="caution">
    <text evidence="1">The sequence shown here is derived from an EMBL/GenBank/DDBJ whole genome shotgun (WGS) entry which is preliminary data.</text>
</comment>